<comment type="caution">
    <text evidence="2">The sequence shown here is derived from an EMBL/GenBank/DDBJ whole genome shotgun (WGS) entry which is preliminary data.</text>
</comment>
<keyword evidence="3" id="KW-1185">Reference proteome</keyword>
<evidence type="ECO:0000256" key="1">
    <source>
        <dbReference type="SAM" id="SignalP"/>
    </source>
</evidence>
<accession>A0AAN6JVK8</accession>
<feature type="chain" id="PRO_5042918739" evidence="1">
    <location>
        <begin position="20"/>
        <end position="405"/>
    </location>
</feature>
<feature type="signal peptide" evidence="1">
    <location>
        <begin position="1"/>
        <end position="19"/>
    </location>
</feature>
<proteinExistence type="predicted"/>
<organism evidence="2 3">
    <name type="scientific">Tilletia horrida</name>
    <dbReference type="NCBI Taxonomy" id="155126"/>
    <lineage>
        <taxon>Eukaryota</taxon>
        <taxon>Fungi</taxon>
        <taxon>Dikarya</taxon>
        <taxon>Basidiomycota</taxon>
        <taxon>Ustilaginomycotina</taxon>
        <taxon>Exobasidiomycetes</taxon>
        <taxon>Tilletiales</taxon>
        <taxon>Tilletiaceae</taxon>
        <taxon>Tilletia</taxon>
    </lineage>
</organism>
<sequence>MQLRLSFIAAALLIGTSLAASSAPQAEGIAIRGTDSIQSSSLALEARMTKVSFEHQAASIAKEASAQIEKDLARLAKLQKQDHVSKAEATKAFANFNAHLELYGNQYHALAAKYHGSKARSLEARQNLLAPAIADLNASLKKVLPQVRLLVRHLTTNLGLNTVSTIVKQLTPGLKNIDSGLFKVLTVLGDDLGETLVDPLLRTVYGLLDDGLGLNLNARDLESVQARSSTSKSSLESTLSAEVKHVSSEFEADYATFKKLLAQKKVSHNEFASAIHTLKHHAATATKKVHSLKKEAHSAGLIAARATARPASLVVAVNQLVADLNKLLPLVDTLVHKVVGDLELNAVNQLVDALTPTLAALVTGVEALLRGLAPTLAPLVDPLLALVNALTKGLGIDLNNNTGKL</sequence>
<evidence type="ECO:0000313" key="2">
    <source>
        <dbReference type="EMBL" id="KAK0544954.1"/>
    </source>
</evidence>
<evidence type="ECO:0000313" key="3">
    <source>
        <dbReference type="Proteomes" id="UP001176517"/>
    </source>
</evidence>
<dbReference type="Proteomes" id="UP001176517">
    <property type="component" value="Unassembled WGS sequence"/>
</dbReference>
<reference evidence="2" key="1">
    <citation type="journal article" date="2023" name="PhytoFront">
        <title>Draft Genome Resources of Seven Strains of Tilletia horrida, Causal Agent of Kernel Smut of Rice.</title>
        <authorList>
            <person name="Khanal S."/>
            <person name="Antony Babu S."/>
            <person name="Zhou X.G."/>
        </authorList>
    </citation>
    <scope>NUCLEOTIDE SEQUENCE</scope>
    <source>
        <strain evidence="2">TX6</strain>
    </source>
</reference>
<name>A0AAN6JVK8_9BASI</name>
<gene>
    <name evidence="2" type="ORF">OC846_005863</name>
</gene>
<dbReference type="EMBL" id="JAPDMZ010000254">
    <property type="protein sequence ID" value="KAK0544954.1"/>
    <property type="molecule type" value="Genomic_DNA"/>
</dbReference>
<keyword evidence="1" id="KW-0732">Signal</keyword>
<dbReference type="AlphaFoldDB" id="A0AAN6JVK8"/>
<protein>
    <submittedName>
        <fullName evidence="2">Uncharacterized protein</fullName>
    </submittedName>
</protein>